<protein>
    <submittedName>
        <fullName evidence="3">GNAT family N-acetyltransferase</fullName>
    </submittedName>
</protein>
<evidence type="ECO:0000313" key="4">
    <source>
        <dbReference type="Proteomes" id="UP000617628"/>
    </source>
</evidence>
<keyword evidence="4" id="KW-1185">Reference proteome</keyword>
<evidence type="ECO:0000313" key="3">
    <source>
        <dbReference type="EMBL" id="MBK1876783.1"/>
    </source>
</evidence>
<feature type="region of interest" description="Disordered" evidence="1">
    <location>
        <begin position="252"/>
        <end position="271"/>
    </location>
</feature>
<sequence>MNNLGYKSDCLIQQYAGEVEAKPRYTVIRSTKNPDYHWGNLLVYGQAPKADSFKKWIQDFQSEFDQSTEHLTFGWEEESRGNTAHFEDLGFELEHNIVLTSNAPTPLVKSSAPIECRKLQSDEEWEAIAQLQSLCERDSPNWKPFLEFKRRLYNSYRQLQEAKHGACWGAFLEGTLVADMGLFFNSDRSYGRFQSVETHPEHQGQGICSELLSHVIADAYEAYPKIELIIATEPKNPALRIYQRAGFAPHSEQYGVSLPRPLSQSEQTQIS</sequence>
<evidence type="ECO:0000259" key="2">
    <source>
        <dbReference type="PROSITE" id="PS51186"/>
    </source>
</evidence>
<dbReference type="Proteomes" id="UP000617628">
    <property type="component" value="Unassembled WGS sequence"/>
</dbReference>
<proteinExistence type="predicted"/>
<dbReference type="SUPFAM" id="SSF55729">
    <property type="entry name" value="Acyl-CoA N-acyltransferases (Nat)"/>
    <property type="match status" value="1"/>
</dbReference>
<feature type="compositionally biased region" description="Polar residues" evidence="1">
    <location>
        <begin position="262"/>
        <end position="271"/>
    </location>
</feature>
<comment type="caution">
    <text evidence="3">The sequence shown here is derived from an EMBL/GenBank/DDBJ whole genome shotgun (WGS) entry which is preliminary data.</text>
</comment>
<feature type="domain" description="N-acetyltransferase" evidence="2">
    <location>
        <begin position="114"/>
        <end position="263"/>
    </location>
</feature>
<evidence type="ECO:0000256" key="1">
    <source>
        <dbReference type="SAM" id="MobiDB-lite"/>
    </source>
</evidence>
<dbReference type="EMBL" id="JAENIL010000012">
    <property type="protein sequence ID" value="MBK1876783.1"/>
    <property type="molecule type" value="Genomic_DNA"/>
</dbReference>
<dbReference type="GO" id="GO:0016747">
    <property type="term" value="F:acyltransferase activity, transferring groups other than amino-acyl groups"/>
    <property type="evidence" value="ECO:0007669"/>
    <property type="project" value="InterPro"/>
</dbReference>
<dbReference type="Pfam" id="PF00583">
    <property type="entry name" value="Acetyltransf_1"/>
    <property type="match status" value="1"/>
</dbReference>
<dbReference type="RefSeq" id="WP_200355000.1">
    <property type="nucleotide sequence ID" value="NZ_JAENIL010000012.1"/>
</dbReference>
<reference evidence="3" key="1">
    <citation type="submission" date="2021-01" db="EMBL/GenBank/DDBJ databases">
        <title>Modified the classification status of verrucomicrobia.</title>
        <authorList>
            <person name="Feng X."/>
        </authorList>
    </citation>
    <scope>NUCLEOTIDE SEQUENCE</scope>
    <source>
        <strain evidence="3">KCTC 13126</strain>
    </source>
</reference>
<accession>A0A934S0D1</accession>
<dbReference type="AlphaFoldDB" id="A0A934S0D1"/>
<organism evidence="3 4">
    <name type="scientific">Pelagicoccus mobilis</name>
    <dbReference type="NCBI Taxonomy" id="415221"/>
    <lineage>
        <taxon>Bacteria</taxon>
        <taxon>Pseudomonadati</taxon>
        <taxon>Verrucomicrobiota</taxon>
        <taxon>Opitutia</taxon>
        <taxon>Puniceicoccales</taxon>
        <taxon>Pelagicoccaceae</taxon>
        <taxon>Pelagicoccus</taxon>
    </lineage>
</organism>
<name>A0A934S0D1_9BACT</name>
<dbReference type="Gene3D" id="3.40.630.30">
    <property type="match status" value="1"/>
</dbReference>
<dbReference type="InterPro" id="IPR016181">
    <property type="entry name" value="Acyl_CoA_acyltransferase"/>
</dbReference>
<gene>
    <name evidence="3" type="ORF">JIN87_07885</name>
</gene>
<dbReference type="PROSITE" id="PS51186">
    <property type="entry name" value="GNAT"/>
    <property type="match status" value="1"/>
</dbReference>
<dbReference type="InterPro" id="IPR000182">
    <property type="entry name" value="GNAT_dom"/>
</dbReference>
<dbReference type="CDD" id="cd04301">
    <property type="entry name" value="NAT_SF"/>
    <property type="match status" value="1"/>
</dbReference>